<sequence length="586" mass="63272">METPRGQTRGLRAARVRSPQPLPAMPMPSSPDHRFGVLVWRRDSPEPVARLGLAQEPLLHAAVTEALARAHGDGHNPIGHGQLLHVETPGPRGTVARHVAVVLADAEGEVALLRPADEAAALFDMVASVPFAFAILNMFLTNPYQAITVADHEGLMRYISPVHEKFFGLAPGTAAGRRAEDVIPNSRLPHVVRSGRAEIGDLQQLGPGVSRIVNRMPVYEGGAVVGAVGQVSFSGVEALNRMQQRLNQLHDEVQHYKRELSQLRGGAPTAQMVGASAPMQRLAREIDAVARLDVPVLILGESGSGKELVAQALHARGREAEAPLVSLNLAALPATLIESELFGYEAGAFTGGRRQGQPGKLEQAEGGTLFLDEVADIPMEIQVKLLRVLEDRQVQRLGAHSGRQVNFRIVAATHRDLRGLIDSGRFRLDLFYRLSGVVLHVPALRQRLEDIPALVQRFAQSFCERNGIALPRIAPGVMPYLARQAWPGNVRQLRQRVEEALVFCDGHLLGVDNFARHEDPLAGARPLPAAEPGMPSTGAVAPLKDQERNAILDAIARCGGNKKLAAQELGISRSYLYKVLGAASQG</sequence>
<dbReference type="InterPro" id="IPR027417">
    <property type="entry name" value="P-loop_NTPase"/>
</dbReference>
<feature type="coiled-coil region" evidence="5">
    <location>
        <begin position="239"/>
        <end position="266"/>
    </location>
</feature>
<evidence type="ECO:0000256" key="2">
    <source>
        <dbReference type="ARBA" id="ARBA00022840"/>
    </source>
</evidence>
<dbReference type="PANTHER" id="PTHR32071">
    <property type="entry name" value="TRANSCRIPTIONAL REGULATORY PROTEIN"/>
    <property type="match status" value="1"/>
</dbReference>
<dbReference type="eggNOG" id="COG3829">
    <property type="taxonomic scope" value="Bacteria"/>
</dbReference>
<dbReference type="PROSITE" id="PS00675">
    <property type="entry name" value="SIGMA54_INTERACT_1"/>
    <property type="match status" value="1"/>
</dbReference>
<dbReference type="CDD" id="cd00009">
    <property type="entry name" value="AAA"/>
    <property type="match status" value="1"/>
</dbReference>
<dbReference type="InterPro" id="IPR009057">
    <property type="entry name" value="Homeodomain-like_sf"/>
</dbReference>
<dbReference type="InterPro" id="IPR002197">
    <property type="entry name" value="HTH_Fis"/>
</dbReference>
<dbReference type="InterPro" id="IPR003593">
    <property type="entry name" value="AAA+_ATPase"/>
</dbReference>
<dbReference type="EMBL" id="CP000884">
    <property type="protein sequence ID" value="ABX33745.1"/>
    <property type="molecule type" value="Genomic_DNA"/>
</dbReference>
<evidence type="ECO:0000256" key="5">
    <source>
        <dbReference type="SAM" id="Coils"/>
    </source>
</evidence>
<feature type="domain" description="Sigma-54 factor interaction" evidence="7">
    <location>
        <begin position="272"/>
        <end position="502"/>
    </location>
</feature>
<dbReference type="Pfam" id="PF25601">
    <property type="entry name" value="AAA_lid_14"/>
    <property type="match status" value="1"/>
</dbReference>
<gene>
    <name evidence="8" type="ordered locus">Daci_1100</name>
</gene>
<keyword evidence="4" id="KW-0804">Transcription</keyword>
<proteinExistence type="predicted"/>
<dbReference type="STRING" id="398578.Daci_1100"/>
<accession>A9BSD1</accession>
<dbReference type="HOGENOM" id="CLU_000445_8_1_4"/>
<dbReference type="GO" id="GO:0006355">
    <property type="term" value="P:regulation of DNA-templated transcription"/>
    <property type="evidence" value="ECO:0007669"/>
    <property type="project" value="InterPro"/>
</dbReference>
<keyword evidence="3" id="KW-0805">Transcription regulation</keyword>
<dbReference type="SUPFAM" id="SSF55785">
    <property type="entry name" value="PYP-like sensor domain (PAS domain)"/>
    <property type="match status" value="1"/>
</dbReference>
<evidence type="ECO:0000256" key="1">
    <source>
        <dbReference type="ARBA" id="ARBA00022741"/>
    </source>
</evidence>
<dbReference type="Proteomes" id="UP000000784">
    <property type="component" value="Chromosome"/>
</dbReference>
<dbReference type="Gene3D" id="3.40.50.300">
    <property type="entry name" value="P-loop containing nucleotide triphosphate hydrolases"/>
    <property type="match status" value="1"/>
</dbReference>
<dbReference type="GO" id="GO:0043565">
    <property type="term" value="F:sequence-specific DNA binding"/>
    <property type="evidence" value="ECO:0007669"/>
    <property type="project" value="InterPro"/>
</dbReference>
<evidence type="ECO:0000313" key="9">
    <source>
        <dbReference type="Proteomes" id="UP000000784"/>
    </source>
</evidence>
<reference evidence="8 9" key="1">
    <citation type="journal article" date="2004" name="Appl. Environ. Microbiol.">
        <title>Mineralization of individual congeners of linear alkylbenzenesulfonate by defined pairs of heterotrophic bacteria.</title>
        <authorList>
            <person name="Schleheck D."/>
            <person name="Knepper T.P."/>
            <person name="Fischer K."/>
            <person name="Cook A.M."/>
        </authorList>
    </citation>
    <scope>NUCLEOTIDE SEQUENCE [LARGE SCALE GENOMIC DNA]</scope>
    <source>
        <strain evidence="9">DSM 14801 / SPH-1</strain>
    </source>
</reference>
<evidence type="ECO:0000256" key="3">
    <source>
        <dbReference type="ARBA" id="ARBA00023015"/>
    </source>
</evidence>
<keyword evidence="1" id="KW-0547">Nucleotide-binding</keyword>
<evidence type="ECO:0000256" key="4">
    <source>
        <dbReference type="ARBA" id="ARBA00023163"/>
    </source>
</evidence>
<feature type="region of interest" description="Disordered" evidence="6">
    <location>
        <begin position="1"/>
        <end position="29"/>
    </location>
</feature>
<dbReference type="InterPro" id="IPR035965">
    <property type="entry name" value="PAS-like_dom_sf"/>
</dbReference>
<dbReference type="Gene3D" id="1.10.8.60">
    <property type="match status" value="1"/>
</dbReference>
<keyword evidence="5" id="KW-0175">Coiled coil</keyword>
<evidence type="ECO:0000313" key="8">
    <source>
        <dbReference type="EMBL" id="ABX33745.1"/>
    </source>
</evidence>
<keyword evidence="2" id="KW-0067">ATP-binding</keyword>
<name>A9BSD1_DELAS</name>
<evidence type="ECO:0000259" key="7">
    <source>
        <dbReference type="PROSITE" id="PS50045"/>
    </source>
</evidence>
<dbReference type="Pfam" id="PF02954">
    <property type="entry name" value="HTH_8"/>
    <property type="match status" value="1"/>
</dbReference>
<dbReference type="InterPro" id="IPR002078">
    <property type="entry name" value="Sigma_54_int"/>
</dbReference>
<dbReference type="FunFam" id="3.40.50.300:FF:000006">
    <property type="entry name" value="DNA-binding transcriptional regulator NtrC"/>
    <property type="match status" value="1"/>
</dbReference>
<dbReference type="PROSITE" id="PS00676">
    <property type="entry name" value="SIGMA54_INTERACT_2"/>
    <property type="match status" value="1"/>
</dbReference>
<dbReference type="Pfam" id="PF00158">
    <property type="entry name" value="Sigma54_activat"/>
    <property type="match status" value="1"/>
</dbReference>
<dbReference type="GO" id="GO:0005524">
    <property type="term" value="F:ATP binding"/>
    <property type="evidence" value="ECO:0007669"/>
    <property type="project" value="UniProtKB-KW"/>
</dbReference>
<dbReference type="PROSITE" id="PS50045">
    <property type="entry name" value="SIGMA54_INTERACT_4"/>
    <property type="match status" value="1"/>
</dbReference>
<dbReference type="SUPFAM" id="SSF46689">
    <property type="entry name" value="Homeodomain-like"/>
    <property type="match status" value="1"/>
</dbReference>
<evidence type="ECO:0000256" key="6">
    <source>
        <dbReference type="SAM" id="MobiDB-lite"/>
    </source>
</evidence>
<dbReference type="InterPro" id="IPR025662">
    <property type="entry name" value="Sigma_54_int_dom_ATP-bd_1"/>
</dbReference>
<dbReference type="SMART" id="SM00382">
    <property type="entry name" value="AAA"/>
    <property type="match status" value="1"/>
</dbReference>
<organism evidence="8 9">
    <name type="scientific">Delftia acidovorans (strain DSM 14801 / SPH-1)</name>
    <dbReference type="NCBI Taxonomy" id="398578"/>
    <lineage>
        <taxon>Bacteria</taxon>
        <taxon>Pseudomonadati</taxon>
        <taxon>Pseudomonadota</taxon>
        <taxon>Betaproteobacteria</taxon>
        <taxon>Burkholderiales</taxon>
        <taxon>Comamonadaceae</taxon>
        <taxon>Delftia</taxon>
    </lineage>
</organism>
<dbReference type="InterPro" id="IPR058031">
    <property type="entry name" value="AAA_lid_NorR"/>
</dbReference>
<dbReference type="InterPro" id="IPR025943">
    <property type="entry name" value="Sigma_54_int_dom_ATP-bd_2"/>
</dbReference>
<keyword evidence="9" id="KW-1185">Reference proteome</keyword>
<dbReference type="KEGG" id="dac:Daci_1100"/>
<dbReference type="Gene3D" id="3.30.450.20">
    <property type="entry name" value="PAS domain"/>
    <property type="match status" value="1"/>
</dbReference>
<reference evidence="9" key="2">
    <citation type="submission" date="2007-11" db="EMBL/GenBank/DDBJ databases">
        <title>Complete sequence of Delftia acidovorans DSM 14801 / SPH-1.</title>
        <authorList>
            <person name="Copeland A."/>
            <person name="Lucas S."/>
            <person name="Lapidus A."/>
            <person name="Barry K."/>
            <person name="Glavina del Rio T."/>
            <person name="Dalin E."/>
            <person name="Tice H."/>
            <person name="Pitluck S."/>
            <person name="Lowry S."/>
            <person name="Clum A."/>
            <person name="Schmutz J."/>
            <person name="Larimer F."/>
            <person name="Land M."/>
            <person name="Hauser L."/>
            <person name="Kyrpides N."/>
            <person name="Kim E."/>
            <person name="Schleheck D."/>
            <person name="Richardson P."/>
        </authorList>
    </citation>
    <scope>NUCLEOTIDE SEQUENCE [LARGE SCALE GENOMIC DNA]</scope>
    <source>
        <strain evidence="9">DSM 14801 / SPH-1</strain>
    </source>
</reference>
<feature type="compositionally biased region" description="Pro residues" evidence="6">
    <location>
        <begin position="20"/>
        <end position="29"/>
    </location>
</feature>
<dbReference type="SUPFAM" id="SSF52540">
    <property type="entry name" value="P-loop containing nucleoside triphosphate hydrolases"/>
    <property type="match status" value="1"/>
</dbReference>
<dbReference type="Gene3D" id="1.10.10.60">
    <property type="entry name" value="Homeodomain-like"/>
    <property type="match status" value="1"/>
</dbReference>
<dbReference type="AlphaFoldDB" id="A9BSD1"/>
<protein>
    <submittedName>
        <fullName evidence="8">Putative sigma54 specific transcriptional regulator</fullName>
    </submittedName>
</protein>